<feature type="transmembrane region" description="Helical" evidence="1">
    <location>
        <begin position="172"/>
        <end position="190"/>
    </location>
</feature>
<gene>
    <name evidence="2" type="ORF">ACFSC7_04220</name>
</gene>
<comment type="caution">
    <text evidence="2">The sequence shown here is derived from an EMBL/GenBank/DDBJ whole genome shotgun (WGS) entry which is preliminary data.</text>
</comment>
<feature type="transmembrane region" description="Helical" evidence="1">
    <location>
        <begin position="251"/>
        <end position="274"/>
    </location>
</feature>
<dbReference type="InterPro" id="IPR004711">
    <property type="entry name" value="Benzoate_Transporter"/>
</dbReference>
<dbReference type="Proteomes" id="UP001597327">
    <property type="component" value="Unassembled WGS sequence"/>
</dbReference>
<evidence type="ECO:0000256" key="1">
    <source>
        <dbReference type="SAM" id="Phobius"/>
    </source>
</evidence>
<feature type="transmembrane region" description="Helical" evidence="1">
    <location>
        <begin position="20"/>
        <end position="40"/>
    </location>
</feature>
<feature type="transmembrane region" description="Helical" evidence="1">
    <location>
        <begin position="211"/>
        <end position="231"/>
    </location>
</feature>
<sequence>MIARSTSPLPSAQNLSTGLLVGLVGTGSSFAVVVQGLLAVGASEAQAASGMMALCLSLGLMAIVASWMTRMPISTAWSTPGAALLAASGALEGGFNAAVGAFILSSALLLLAGLFKPLTRLVARIPAALANAMLAGILMGLCLAPVKAIPDHPVEALTIIAVWAVTLRVKRLLAVPLAVLVTLAFIAFEADGSRLQGLTLFTPPVFVTPEFTWSAAVGLALPLFIVTMASQNIPGMAVLAVNGYHPDGGRLFSLSGLFSLLSAPFGGHAVNLAAITAAMAAGEDADPDPALRYRVCLVTGVYYLVFGALAGAATVFITLVPPVLIQAVAGLALIGPLANATMAATRENDTREAAIVTFLVTVSGVSFFQIGGAFWGLIAGGAFLALMRFRRAEPA</sequence>
<feature type="transmembrane region" description="Helical" evidence="1">
    <location>
        <begin position="354"/>
        <end position="387"/>
    </location>
</feature>
<dbReference type="Pfam" id="PF03594">
    <property type="entry name" value="BenE"/>
    <property type="match status" value="1"/>
</dbReference>
<feature type="transmembrane region" description="Helical" evidence="1">
    <location>
        <begin position="127"/>
        <end position="146"/>
    </location>
</feature>
<evidence type="ECO:0000313" key="2">
    <source>
        <dbReference type="EMBL" id="MFD1694709.1"/>
    </source>
</evidence>
<dbReference type="EMBL" id="JBHUFA010000001">
    <property type="protein sequence ID" value="MFD1694709.1"/>
    <property type="molecule type" value="Genomic_DNA"/>
</dbReference>
<reference evidence="3" key="1">
    <citation type="journal article" date="2019" name="Int. J. Syst. Evol. Microbiol.">
        <title>The Global Catalogue of Microorganisms (GCM) 10K type strain sequencing project: providing services to taxonomists for standard genome sequencing and annotation.</title>
        <authorList>
            <consortium name="The Broad Institute Genomics Platform"/>
            <consortium name="The Broad Institute Genome Sequencing Center for Infectious Disease"/>
            <person name="Wu L."/>
            <person name="Ma J."/>
        </authorList>
    </citation>
    <scope>NUCLEOTIDE SEQUENCE [LARGE SCALE GENOMIC DNA]</scope>
    <source>
        <strain evidence="3">JCM 3369</strain>
    </source>
</reference>
<feature type="transmembrane region" description="Helical" evidence="1">
    <location>
        <begin position="323"/>
        <end position="342"/>
    </location>
</feature>
<name>A0ABW4JST2_9HYPH</name>
<dbReference type="RefSeq" id="WP_149891467.1">
    <property type="nucleotide sequence ID" value="NZ_JBHUFA010000001.1"/>
</dbReference>
<keyword evidence="1" id="KW-0812">Transmembrane</keyword>
<evidence type="ECO:0000313" key="3">
    <source>
        <dbReference type="Proteomes" id="UP001597327"/>
    </source>
</evidence>
<keyword evidence="1" id="KW-0472">Membrane</keyword>
<accession>A0ABW4JST2</accession>
<proteinExistence type="predicted"/>
<keyword evidence="1" id="KW-1133">Transmembrane helix</keyword>
<dbReference type="PANTHER" id="PTHR30199">
    <property type="entry name" value="MFS FAMILY TRANSPORTER, PREDICTED SUBSTRATE BENZOATE"/>
    <property type="match status" value="1"/>
</dbReference>
<dbReference type="NCBIfam" id="TIGR00843">
    <property type="entry name" value="benE"/>
    <property type="match status" value="1"/>
</dbReference>
<protein>
    <submittedName>
        <fullName evidence="2">Benzoate/H(+) symporter BenE family transporter</fullName>
    </submittedName>
</protein>
<feature type="transmembrane region" description="Helical" evidence="1">
    <location>
        <begin position="52"/>
        <end position="73"/>
    </location>
</feature>
<organism evidence="2 3">
    <name type="scientific">Roseibium aestuarii</name>
    <dbReference type="NCBI Taxonomy" id="2600299"/>
    <lineage>
        <taxon>Bacteria</taxon>
        <taxon>Pseudomonadati</taxon>
        <taxon>Pseudomonadota</taxon>
        <taxon>Alphaproteobacteria</taxon>
        <taxon>Hyphomicrobiales</taxon>
        <taxon>Stappiaceae</taxon>
        <taxon>Roseibium</taxon>
    </lineage>
</organism>
<feature type="transmembrane region" description="Helical" evidence="1">
    <location>
        <begin position="295"/>
        <end position="317"/>
    </location>
</feature>
<dbReference type="PANTHER" id="PTHR30199:SF0">
    <property type="entry name" value="INNER MEMBRANE PROTEIN YDCO"/>
    <property type="match status" value="1"/>
</dbReference>
<keyword evidence="3" id="KW-1185">Reference proteome</keyword>
<feature type="transmembrane region" description="Helical" evidence="1">
    <location>
        <begin position="93"/>
        <end position="115"/>
    </location>
</feature>